<dbReference type="EC" id="2.4.1.-" evidence="10"/>
<evidence type="ECO:0000256" key="9">
    <source>
        <dbReference type="ARBA" id="ARBA00023136"/>
    </source>
</evidence>
<proteinExistence type="inferred from homology"/>
<feature type="transmembrane region" description="Helical" evidence="10">
    <location>
        <begin position="429"/>
        <end position="448"/>
    </location>
</feature>
<dbReference type="GO" id="GO:0042281">
    <property type="term" value="F:dolichyl pyrophosphate Man9GlcNAc2 alpha-1,3-glucosyltransferase activity"/>
    <property type="evidence" value="ECO:0007669"/>
    <property type="project" value="EnsemblFungi"/>
</dbReference>
<comment type="subcellular location">
    <subcellularLocation>
        <location evidence="1 10">Endoplasmic reticulum membrane</location>
        <topology evidence="1 10">Multi-pass membrane protein</topology>
    </subcellularLocation>
</comment>
<comment type="pathway">
    <text evidence="2 10">Protein modification; protein glycosylation.</text>
</comment>
<dbReference type="EMBL" id="DF836465">
    <property type="protein sequence ID" value="GAN07781.1"/>
    <property type="molecule type" value="Genomic_DNA"/>
</dbReference>
<feature type="transmembrane region" description="Helical" evidence="10">
    <location>
        <begin position="317"/>
        <end position="337"/>
    </location>
</feature>
<dbReference type="InterPro" id="IPR004856">
    <property type="entry name" value="Glyco_trans_ALG6/ALG8"/>
</dbReference>
<evidence type="ECO:0000313" key="12">
    <source>
        <dbReference type="Proteomes" id="UP000053815"/>
    </source>
</evidence>
<feature type="transmembrane region" description="Helical" evidence="10">
    <location>
        <begin position="27"/>
        <end position="46"/>
    </location>
</feature>
<evidence type="ECO:0000256" key="8">
    <source>
        <dbReference type="ARBA" id="ARBA00022989"/>
    </source>
</evidence>
<comment type="similarity">
    <text evidence="3 10">Belongs to the ALG6/ALG8 glucosyltransferase family.</text>
</comment>
<dbReference type="PANTHER" id="PTHR12413:SF1">
    <property type="entry name" value="DOLICHYL PYROPHOSPHATE MAN9GLCNAC2 ALPHA-1,3-GLUCOSYLTRANSFERASE"/>
    <property type="match status" value="1"/>
</dbReference>
<evidence type="ECO:0000256" key="1">
    <source>
        <dbReference type="ARBA" id="ARBA00004477"/>
    </source>
</evidence>
<feature type="transmembrane region" description="Helical" evidence="10">
    <location>
        <begin position="405"/>
        <end position="423"/>
    </location>
</feature>
<dbReference type="Pfam" id="PF03155">
    <property type="entry name" value="Alg6_Alg8"/>
    <property type="match status" value="1"/>
</dbReference>
<evidence type="ECO:0000256" key="5">
    <source>
        <dbReference type="ARBA" id="ARBA00022679"/>
    </source>
</evidence>
<keyword evidence="8 10" id="KW-1133">Transmembrane helix</keyword>
<evidence type="ECO:0000313" key="11">
    <source>
        <dbReference type="EMBL" id="GAN07781.1"/>
    </source>
</evidence>
<evidence type="ECO:0000256" key="2">
    <source>
        <dbReference type="ARBA" id="ARBA00004922"/>
    </source>
</evidence>
<dbReference type="AlphaFoldDB" id="A0A0C9MB46"/>
<reference evidence="11" key="1">
    <citation type="submission" date="2014-09" db="EMBL/GenBank/DDBJ databases">
        <title>Draft genome sequence of an oleaginous Mucoromycotina fungus Mucor ambiguus NBRC6742.</title>
        <authorList>
            <person name="Takeda I."/>
            <person name="Yamane N."/>
            <person name="Morita T."/>
            <person name="Tamano K."/>
            <person name="Machida M."/>
            <person name="Baker S."/>
            <person name="Koike H."/>
        </authorList>
    </citation>
    <scope>NUCLEOTIDE SEQUENCE</scope>
    <source>
        <strain evidence="11">NBRC 6742</strain>
    </source>
</reference>
<evidence type="ECO:0000256" key="7">
    <source>
        <dbReference type="ARBA" id="ARBA00022824"/>
    </source>
</evidence>
<dbReference type="Proteomes" id="UP000053815">
    <property type="component" value="Unassembled WGS sequence"/>
</dbReference>
<evidence type="ECO:0000256" key="10">
    <source>
        <dbReference type="RuleBase" id="RU363110"/>
    </source>
</evidence>
<keyword evidence="6 10" id="KW-0812">Transmembrane</keyword>
<dbReference type="GO" id="GO:0009060">
    <property type="term" value="P:aerobic respiration"/>
    <property type="evidence" value="ECO:0007669"/>
    <property type="project" value="EnsemblFungi"/>
</dbReference>
<dbReference type="OrthoDB" id="5589195at2759"/>
<evidence type="ECO:0000256" key="4">
    <source>
        <dbReference type="ARBA" id="ARBA00022676"/>
    </source>
</evidence>
<organism evidence="11">
    <name type="scientific">Mucor ambiguus</name>
    <dbReference type="NCBI Taxonomy" id="91626"/>
    <lineage>
        <taxon>Eukaryota</taxon>
        <taxon>Fungi</taxon>
        <taxon>Fungi incertae sedis</taxon>
        <taxon>Mucoromycota</taxon>
        <taxon>Mucoromycotina</taxon>
        <taxon>Mucoromycetes</taxon>
        <taxon>Mucorales</taxon>
        <taxon>Mucorineae</taxon>
        <taxon>Mucoraceae</taxon>
        <taxon>Mucor</taxon>
    </lineage>
</organism>
<feature type="transmembrane region" description="Helical" evidence="10">
    <location>
        <begin position="138"/>
        <end position="157"/>
    </location>
</feature>
<keyword evidence="5 10" id="KW-0808">Transferase</keyword>
<accession>A0A0C9MB46</accession>
<name>A0A0C9MB46_9FUNG</name>
<feature type="transmembrane region" description="Helical" evidence="10">
    <location>
        <begin position="249"/>
        <end position="269"/>
    </location>
</feature>
<protein>
    <recommendedName>
        <fullName evidence="10">Alpha-1,3-glucosyltransferase</fullName>
        <ecNumber evidence="10">2.4.1.-</ecNumber>
    </recommendedName>
</protein>
<dbReference type="STRING" id="91626.A0A0C9MB46"/>
<dbReference type="GO" id="GO:0018279">
    <property type="term" value="P:protein N-linked glycosylation via asparagine"/>
    <property type="evidence" value="ECO:0007669"/>
    <property type="project" value="EnsemblFungi"/>
</dbReference>
<evidence type="ECO:0000256" key="6">
    <source>
        <dbReference type="ARBA" id="ARBA00022692"/>
    </source>
</evidence>
<gene>
    <name evidence="11" type="ORF">MAM1_0176d07285</name>
</gene>
<feature type="transmembrane region" description="Helical" evidence="10">
    <location>
        <begin position="344"/>
        <end position="362"/>
    </location>
</feature>
<evidence type="ECO:0000256" key="3">
    <source>
        <dbReference type="ARBA" id="ARBA00008715"/>
    </source>
</evidence>
<dbReference type="GO" id="GO:0005789">
    <property type="term" value="C:endoplasmic reticulum membrane"/>
    <property type="evidence" value="ECO:0007669"/>
    <property type="project" value="UniProtKB-SubCell"/>
</dbReference>
<dbReference type="UniPathway" id="UPA00378"/>
<sequence>MIKDNTPSLFVNSPVRRSLQRLVQNETLWTAPIIAILFASLIRWIVALNPYSGYNAPPMFGDYEAQRHWMEITTHLPTSKWYRYDLQWWGLDYPPLTAFHSWLCGIIGSKIDASWFALDTSRGIETESSKLFMRSTVFVSEALIYMPAVLVFCQIVYGSNGYLKKHMAAVLILMQPALIMIDHAHFQFNSVMLGFALWAINCFMTKHFVLGSIFFCMSLGFKQMALYYAPVVFAFLLGRCFTEKNGIVLFVKLGVSVIVTFGLLFSPWLGSLDDIKQVFTRIFPVARGLYEDKVANVWCAVNVVIKLRQIMTVESTVQLSLLATLAVVIPVGIHLGLAPSRRRFLYAMINSSLGFFLFSFQVHEKSILLPLMPVTLLVLEEPIATTMFMNVAMFSMFPLLKREGLVLPYFITSIMWNWLVGGYGPTTCLATRLGTLGVHLMFIIWHVAEEFIEAPANLPDIYTVLNVLISCGLFTLLFGYYIYRQFTVTPFIHASNSPKAKTQ</sequence>
<keyword evidence="4 10" id="KW-0328">Glycosyltransferase</keyword>
<dbReference type="PANTHER" id="PTHR12413">
    <property type="entry name" value="DOLICHYL GLYCOSYLTRANSFERASE"/>
    <property type="match status" value="1"/>
</dbReference>
<keyword evidence="7 10" id="KW-0256">Endoplasmic reticulum</keyword>
<feature type="transmembrane region" description="Helical" evidence="10">
    <location>
        <begin position="460"/>
        <end position="483"/>
    </location>
</feature>
<keyword evidence="9 10" id="KW-0472">Membrane</keyword>
<keyword evidence="12" id="KW-1185">Reference proteome</keyword>